<dbReference type="InterPro" id="IPR043502">
    <property type="entry name" value="DNA/RNA_pol_sf"/>
</dbReference>
<sequence length="461" mass="52723">MTLPVKATKNVPKAGISAVLGLVDDTIYGPSHWTTEAYKNIFEKFNYADANDTPLTEAQEVLYHEYDYMVGRGITSFIDVDKNTDSHPGYPGRYLYEKETDLIADLGLEEYHHFKSCFECSASNPLWYGFLKSETMKKEKIEREDIRLIACAPAQYTRLGATYEMSSNNALKRRTKKKQAQIGWRPVEGGFDAAMKRFDACEWMMEMDWTRYDGTLPAKVWDAVNQFRVNALAASPREKALYEKYRRSLSDRATVLATGDIVKMTKGNPSGQYSTSVDNCMCQTLLTFYETRDWIEHVTGETPTVQQVFDSHVTISYGDDRLTGWTKTGDFAHIFPPDREWLVKYYKDMFGMWVKPENIRIQRERIGLSFCGMTVSRGHKGYVPIFRGAKLLSALVTPSGDVNTLEDLEDKVVSLAHLSAWDDSPAAREIRRGLTILTKIDPSFVAPEREAMRMFWEDQRS</sequence>
<evidence type="ECO:0000256" key="9">
    <source>
        <dbReference type="ARBA" id="ARBA00022953"/>
    </source>
</evidence>
<dbReference type="Pfam" id="PF00680">
    <property type="entry name" value="RdRP_1"/>
    <property type="match status" value="1"/>
</dbReference>
<dbReference type="GO" id="GO:0039694">
    <property type="term" value="P:viral RNA genome replication"/>
    <property type="evidence" value="ECO:0007669"/>
    <property type="project" value="InterPro"/>
</dbReference>
<reference evidence="11" key="1">
    <citation type="journal article" date="2018" name="Nature">
        <title>The evolutionary history of vertebrate RNA viruses.</title>
        <authorList>
            <person name="Shi M."/>
            <person name="Lin X.D."/>
            <person name="Chen X."/>
            <person name="Tian J.H."/>
            <person name="Chen L.J."/>
            <person name="Li K."/>
            <person name="Wang W."/>
            <person name="Eden J.S."/>
            <person name="Shen J.J."/>
            <person name="Liu L."/>
            <person name="Holmes E.C."/>
            <person name="Zhang Y.Z."/>
        </authorList>
    </citation>
    <scope>NUCLEOTIDE SEQUENCE</scope>
    <source>
        <strain evidence="11">XYHYC189285</strain>
    </source>
</reference>
<dbReference type="InterPro" id="IPR001205">
    <property type="entry name" value="RNA-dir_pol_C"/>
</dbReference>
<keyword evidence="6" id="KW-0548">Nucleotidyltransferase</keyword>
<evidence type="ECO:0000256" key="5">
    <source>
        <dbReference type="ARBA" id="ARBA00022679"/>
    </source>
</evidence>
<keyword evidence="4" id="KW-0696">RNA-directed RNA polymerase</keyword>
<dbReference type="CDD" id="cd23172">
    <property type="entry name" value="ps-ssRNAv_Astroviridae_RdRp"/>
    <property type="match status" value="1"/>
</dbReference>
<dbReference type="GO" id="GO:0003968">
    <property type="term" value="F:RNA-directed RNA polymerase activity"/>
    <property type="evidence" value="ECO:0007669"/>
    <property type="project" value="UniProtKB-KW"/>
</dbReference>
<comment type="similarity">
    <text evidence="1">Belongs to the astroviridae polyprotein 1AB family.</text>
</comment>
<dbReference type="PROSITE" id="PS50507">
    <property type="entry name" value="RDRP_SSRNA_POS"/>
    <property type="match status" value="1"/>
</dbReference>
<dbReference type="InterPro" id="IPR043128">
    <property type="entry name" value="Rev_trsase/Diguanyl_cyclase"/>
</dbReference>
<evidence type="ECO:0000256" key="3">
    <source>
        <dbReference type="ARBA" id="ARBA00019743"/>
    </source>
</evidence>
<keyword evidence="9" id="KW-0693">Viral RNA replication</keyword>
<dbReference type="GO" id="GO:0075523">
    <property type="term" value="P:viral translational frameshifting"/>
    <property type="evidence" value="ECO:0007669"/>
    <property type="project" value="UniProtKB-KW"/>
</dbReference>
<dbReference type="Gene3D" id="3.30.70.270">
    <property type="match status" value="1"/>
</dbReference>
<organism evidence="11">
    <name type="scientific">Wenling rattails astrovirus 3</name>
    <dbReference type="NCBI Taxonomy" id="2116137"/>
    <lineage>
        <taxon>Viruses</taxon>
        <taxon>Riboviria</taxon>
        <taxon>Orthornavirae</taxon>
        <taxon>Pisuviricota</taxon>
        <taxon>Stelpaviricetes</taxon>
        <taxon>Stellavirales</taxon>
        <taxon>Astroviridae</taxon>
    </lineage>
</organism>
<evidence type="ECO:0000256" key="2">
    <source>
        <dbReference type="ARBA" id="ARBA00011245"/>
    </source>
</evidence>
<dbReference type="InterPro" id="IPR007094">
    <property type="entry name" value="RNA-dir_pol_PSvirus"/>
</dbReference>
<dbReference type="GO" id="GO:0006351">
    <property type="term" value="P:DNA-templated transcription"/>
    <property type="evidence" value="ECO:0007669"/>
    <property type="project" value="InterPro"/>
</dbReference>
<dbReference type="EMBL" id="MG599896">
    <property type="protein sequence ID" value="AVM87501.1"/>
    <property type="molecule type" value="Genomic_RNA"/>
</dbReference>
<evidence type="ECO:0000256" key="6">
    <source>
        <dbReference type="ARBA" id="ARBA00022695"/>
    </source>
</evidence>
<accession>A0A2P1GND2</accession>
<dbReference type="GO" id="GO:0003723">
    <property type="term" value="F:RNA binding"/>
    <property type="evidence" value="ECO:0007669"/>
    <property type="project" value="InterPro"/>
</dbReference>
<dbReference type="GO" id="GO:0000166">
    <property type="term" value="F:nucleotide binding"/>
    <property type="evidence" value="ECO:0007669"/>
    <property type="project" value="UniProtKB-KW"/>
</dbReference>
<evidence type="ECO:0000256" key="1">
    <source>
        <dbReference type="ARBA" id="ARBA00005873"/>
    </source>
</evidence>
<evidence type="ECO:0000259" key="10">
    <source>
        <dbReference type="PROSITE" id="PS50507"/>
    </source>
</evidence>
<evidence type="ECO:0000256" key="7">
    <source>
        <dbReference type="ARBA" id="ARBA00022741"/>
    </source>
</evidence>
<comment type="subunit">
    <text evidence="2">Monomer.</text>
</comment>
<evidence type="ECO:0000256" key="8">
    <source>
        <dbReference type="ARBA" id="ARBA00022758"/>
    </source>
</evidence>
<dbReference type="SUPFAM" id="SSF56672">
    <property type="entry name" value="DNA/RNA polymerases"/>
    <property type="match status" value="1"/>
</dbReference>
<keyword evidence="8" id="KW-0688">Ribosomal frameshifting</keyword>
<feature type="domain" description="RdRp catalytic" evidence="10">
    <location>
        <begin position="202"/>
        <end position="333"/>
    </location>
</feature>
<name>A0A2P1GND2_9VIRU</name>
<keyword evidence="5" id="KW-0808">Transferase</keyword>
<proteinExistence type="inferred from homology"/>
<evidence type="ECO:0000256" key="4">
    <source>
        <dbReference type="ARBA" id="ARBA00022484"/>
    </source>
</evidence>
<protein>
    <recommendedName>
        <fullName evidence="3">Non-structural polyprotein 1AB</fullName>
    </recommendedName>
</protein>
<keyword evidence="7" id="KW-0547">Nucleotide-binding</keyword>
<evidence type="ECO:0000313" key="11">
    <source>
        <dbReference type="EMBL" id="AVM87501.1"/>
    </source>
</evidence>